<evidence type="ECO:0000256" key="5">
    <source>
        <dbReference type="ARBA" id="ARBA00022692"/>
    </source>
</evidence>
<dbReference type="PANTHER" id="PTHR43731">
    <property type="entry name" value="RHOMBOID PROTEASE"/>
    <property type="match status" value="1"/>
</dbReference>
<evidence type="ECO:0000256" key="7">
    <source>
        <dbReference type="ARBA" id="ARBA00022989"/>
    </source>
</evidence>
<evidence type="ECO:0000256" key="2">
    <source>
        <dbReference type="ARBA" id="ARBA00004141"/>
    </source>
</evidence>
<evidence type="ECO:0000256" key="1">
    <source>
        <dbReference type="ARBA" id="ARBA00000156"/>
    </source>
</evidence>
<dbReference type="GO" id="GO:0006465">
    <property type="term" value="P:signal peptide processing"/>
    <property type="evidence" value="ECO:0007669"/>
    <property type="project" value="TreeGrafter"/>
</dbReference>
<comment type="catalytic activity">
    <reaction evidence="1">
        <text>Cleaves type-1 transmembrane domains using a catalytic dyad composed of serine and histidine that are contributed by different transmembrane domains.</text>
        <dbReference type="EC" id="3.4.21.105"/>
    </reaction>
</comment>
<name>A0A9P0ND50_APHGO</name>
<evidence type="ECO:0000313" key="12">
    <source>
        <dbReference type="Proteomes" id="UP001154329"/>
    </source>
</evidence>
<dbReference type="InterPro" id="IPR035952">
    <property type="entry name" value="Rhomboid-like_sf"/>
</dbReference>
<keyword evidence="5 9" id="KW-0812">Transmembrane</keyword>
<reference evidence="11" key="2">
    <citation type="submission" date="2022-10" db="EMBL/GenBank/DDBJ databases">
        <authorList>
            <consortium name="ENA_rothamsted_submissions"/>
            <consortium name="culmorum"/>
            <person name="King R."/>
        </authorList>
    </citation>
    <scope>NUCLEOTIDE SEQUENCE</scope>
</reference>
<evidence type="ECO:0000256" key="6">
    <source>
        <dbReference type="ARBA" id="ARBA00022801"/>
    </source>
</evidence>
<feature type="transmembrane region" description="Helical" evidence="9">
    <location>
        <begin position="66"/>
        <end position="83"/>
    </location>
</feature>
<evidence type="ECO:0000259" key="10">
    <source>
        <dbReference type="Pfam" id="PF01694"/>
    </source>
</evidence>
<feature type="transmembrane region" description="Helical" evidence="9">
    <location>
        <begin position="104"/>
        <end position="129"/>
    </location>
</feature>
<keyword evidence="7 9" id="KW-1133">Transmembrane helix</keyword>
<comment type="subcellular location">
    <subcellularLocation>
        <location evidence="2">Membrane</location>
        <topology evidence="2">Multi-pass membrane protein</topology>
    </subcellularLocation>
</comment>
<accession>A0A9P0ND50</accession>
<dbReference type="InterPro" id="IPR050925">
    <property type="entry name" value="Rhomboid_protease_S54"/>
</dbReference>
<dbReference type="Proteomes" id="UP001154329">
    <property type="component" value="Chromosome 2"/>
</dbReference>
<evidence type="ECO:0000256" key="4">
    <source>
        <dbReference type="ARBA" id="ARBA00013039"/>
    </source>
</evidence>
<evidence type="ECO:0000256" key="8">
    <source>
        <dbReference type="ARBA" id="ARBA00023136"/>
    </source>
</evidence>
<proteinExistence type="inferred from homology"/>
<evidence type="ECO:0000313" key="11">
    <source>
        <dbReference type="EMBL" id="CAH1720186.1"/>
    </source>
</evidence>
<feature type="transmembrane region" description="Helical" evidence="9">
    <location>
        <begin position="155"/>
        <end position="172"/>
    </location>
</feature>
<keyword evidence="8 9" id="KW-0472">Membrane</keyword>
<evidence type="ECO:0000256" key="3">
    <source>
        <dbReference type="ARBA" id="ARBA00009045"/>
    </source>
</evidence>
<reference evidence="11" key="1">
    <citation type="submission" date="2022-02" db="EMBL/GenBank/DDBJ databases">
        <authorList>
            <person name="King R."/>
        </authorList>
    </citation>
    <scope>NUCLEOTIDE SEQUENCE</scope>
</reference>
<dbReference type="GO" id="GO:0016020">
    <property type="term" value="C:membrane"/>
    <property type="evidence" value="ECO:0007669"/>
    <property type="project" value="UniProtKB-SubCell"/>
</dbReference>
<dbReference type="SUPFAM" id="SSF144091">
    <property type="entry name" value="Rhomboid-like"/>
    <property type="match status" value="1"/>
</dbReference>
<comment type="similarity">
    <text evidence="3">Belongs to the peptidase S54 family.</text>
</comment>
<dbReference type="Gene3D" id="1.20.1540.10">
    <property type="entry name" value="Rhomboid-like"/>
    <property type="match status" value="1"/>
</dbReference>
<dbReference type="AlphaFoldDB" id="A0A9P0ND50"/>
<dbReference type="EMBL" id="OU899035">
    <property type="protein sequence ID" value="CAH1720186.1"/>
    <property type="molecule type" value="Genomic_DNA"/>
</dbReference>
<keyword evidence="12" id="KW-1185">Reference proteome</keyword>
<organism evidence="11 12">
    <name type="scientific">Aphis gossypii</name>
    <name type="common">Cotton aphid</name>
    <dbReference type="NCBI Taxonomy" id="80765"/>
    <lineage>
        <taxon>Eukaryota</taxon>
        <taxon>Metazoa</taxon>
        <taxon>Ecdysozoa</taxon>
        <taxon>Arthropoda</taxon>
        <taxon>Hexapoda</taxon>
        <taxon>Insecta</taxon>
        <taxon>Pterygota</taxon>
        <taxon>Neoptera</taxon>
        <taxon>Paraneoptera</taxon>
        <taxon>Hemiptera</taxon>
        <taxon>Sternorrhyncha</taxon>
        <taxon>Aphidomorpha</taxon>
        <taxon>Aphidoidea</taxon>
        <taxon>Aphididae</taxon>
        <taxon>Aphidini</taxon>
        <taxon>Aphis</taxon>
        <taxon>Aphis</taxon>
    </lineage>
</organism>
<feature type="domain" description="Peptidase S54 rhomboid" evidence="10">
    <location>
        <begin position="102"/>
        <end position="261"/>
    </location>
</feature>
<feature type="transmembrane region" description="Helical" evidence="9">
    <location>
        <begin position="222"/>
        <end position="242"/>
    </location>
</feature>
<dbReference type="InterPro" id="IPR022764">
    <property type="entry name" value="Peptidase_S54_rhomboid_dom"/>
</dbReference>
<feature type="transmembrane region" description="Helical" evidence="9">
    <location>
        <begin position="184"/>
        <end position="202"/>
    </location>
</feature>
<protein>
    <recommendedName>
        <fullName evidence="4">rhomboid protease</fullName>
        <ecNumber evidence="4">3.4.21.105</ecNumber>
    </recommendedName>
</protein>
<dbReference type="PANTHER" id="PTHR43731:SF14">
    <property type="entry name" value="PRESENILIN-ASSOCIATED RHOMBOID-LIKE PROTEIN, MITOCHONDRIAL"/>
    <property type="match status" value="1"/>
</dbReference>
<gene>
    <name evidence="11" type="ORF">APHIGO_LOCUS3885</name>
</gene>
<sequence length="262" mass="29918">MKSKLGTNVQQLRKIYEPCFVERNSSVNNLNHTTIAAIYHMMFTLTMLKENTVLSFWKYLSYGEKTFGIIVFVNVAIYLAWNVTKWKSTMLKYFIINEDKSNSVWSNLLSAFSHTSLWNLTANVIYLYYPLCKLGFVRAWPISIFPPYMGIEEFFVFYISACTFSSLSRIYIEPKLNISNKKSKYGASGAISAVFGYTALGFPNRKLLTIPIIVEDQLSVDITAFEALLCLFLLIVLIVFVMQFSWINSTSIISGCIFGILS</sequence>
<dbReference type="GO" id="GO:0004252">
    <property type="term" value="F:serine-type endopeptidase activity"/>
    <property type="evidence" value="ECO:0007669"/>
    <property type="project" value="InterPro"/>
</dbReference>
<dbReference type="Pfam" id="PF01694">
    <property type="entry name" value="Rhomboid"/>
    <property type="match status" value="1"/>
</dbReference>
<keyword evidence="6" id="KW-0378">Hydrolase</keyword>
<evidence type="ECO:0000256" key="9">
    <source>
        <dbReference type="SAM" id="Phobius"/>
    </source>
</evidence>
<dbReference type="EC" id="3.4.21.105" evidence="4"/>